<dbReference type="Gene3D" id="3.40.710.10">
    <property type="entry name" value="DD-peptidase/beta-lactamase superfamily"/>
    <property type="match status" value="1"/>
</dbReference>
<dbReference type="Proteomes" id="UP000188947">
    <property type="component" value="Unassembled WGS sequence"/>
</dbReference>
<dbReference type="PANTHER" id="PTHR46825:SF11">
    <property type="entry name" value="PENICILLIN-BINDING PROTEIN 4"/>
    <property type="match status" value="1"/>
</dbReference>
<reference evidence="4 5" key="1">
    <citation type="submission" date="2016-11" db="EMBL/GenBank/DDBJ databases">
        <title>Genome sequence and comparative genomic analysis of clinical strain Elizabethkingia meningoseptica 61421 PRCM.</title>
        <authorList>
            <person name="Wang M."/>
            <person name="Hu S."/>
            <person name="Cao L."/>
            <person name="Jiang T."/>
            <person name="Zhou Y."/>
            <person name="Ming D."/>
        </authorList>
    </citation>
    <scope>NUCLEOTIDE SEQUENCE [LARGE SCALE GENOMIC DNA]</scope>
    <source>
        <strain evidence="4 5">61421 PRCM</strain>
    </source>
</reference>
<keyword evidence="2" id="KW-0472">Membrane</keyword>
<dbReference type="EMBL" id="MPOG01000014">
    <property type="protein sequence ID" value="OOH94080.1"/>
    <property type="molecule type" value="Genomic_DNA"/>
</dbReference>
<dbReference type="Pfam" id="PF00144">
    <property type="entry name" value="Beta-lactamase"/>
    <property type="match status" value="1"/>
</dbReference>
<evidence type="ECO:0000256" key="2">
    <source>
        <dbReference type="ARBA" id="ARBA00023136"/>
    </source>
</evidence>
<keyword evidence="5" id="KW-1185">Reference proteome</keyword>
<dbReference type="PANTHER" id="PTHR46825">
    <property type="entry name" value="D-ALANYL-D-ALANINE-CARBOXYPEPTIDASE/ENDOPEPTIDASE AMPH"/>
    <property type="match status" value="1"/>
</dbReference>
<gene>
    <name evidence="4" type="ORF">BMF97_11965</name>
</gene>
<dbReference type="OrthoDB" id="9793489at2"/>
<dbReference type="RefSeq" id="WP_070904424.1">
    <property type="nucleotide sequence ID" value="NZ_CP016378.1"/>
</dbReference>
<dbReference type="STRING" id="238.BBD35_11285"/>
<evidence type="ECO:0000256" key="1">
    <source>
        <dbReference type="ARBA" id="ARBA00004370"/>
    </source>
</evidence>
<accession>A0A1T3ING4</accession>
<comment type="subcellular location">
    <subcellularLocation>
        <location evidence="1">Membrane</location>
    </subcellularLocation>
</comment>
<feature type="domain" description="Beta-lactamase-related" evidence="3">
    <location>
        <begin position="21"/>
        <end position="338"/>
    </location>
</feature>
<evidence type="ECO:0000259" key="3">
    <source>
        <dbReference type="Pfam" id="PF00144"/>
    </source>
</evidence>
<dbReference type="GO" id="GO:0016020">
    <property type="term" value="C:membrane"/>
    <property type="evidence" value="ECO:0007669"/>
    <property type="project" value="UniProtKB-SubCell"/>
</dbReference>
<organism evidence="4 5">
    <name type="scientific">Elizabethkingia meningoseptica</name>
    <name type="common">Chryseobacterium meningosepticum</name>
    <dbReference type="NCBI Taxonomy" id="238"/>
    <lineage>
        <taxon>Bacteria</taxon>
        <taxon>Pseudomonadati</taxon>
        <taxon>Bacteroidota</taxon>
        <taxon>Flavobacteriia</taxon>
        <taxon>Flavobacteriales</taxon>
        <taxon>Weeksellaceae</taxon>
        <taxon>Elizabethkingia</taxon>
    </lineage>
</organism>
<proteinExistence type="predicted"/>
<name>A0A1T3ING4_ELIME</name>
<protein>
    <submittedName>
        <fullName evidence="4">Penicillin-binding protein 4</fullName>
    </submittedName>
</protein>
<comment type="caution">
    <text evidence="4">The sequence shown here is derived from an EMBL/GenBank/DDBJ whole genome shotgun (WGS) entry which is preliminary data.</text>
</comment>
<evidence type="ECO:0000313" key="5">
    <source>
        <dbReference type="Proteomes" id="UP000188947"/>
    </source>
</evidence>
<dbReference type="SUPFAM" id="SSF56601">
    <property type="entry name" value="beta-lactamase/transpeptidase-like"/>
    <property type="match status" value="1"/>
</dbReference>
<evidence type="ECO:0000313" key="4">
    <source>
        <dbReference type="EMBL" id="OOH94080.1"/>
    </source>
</evidence>
<dbReference type="AlphaFoldDB" id="A0A1T3ING4"/>
<dbReference type="eggNOG" id="COG1680">
    <property type="taxonomic scope" value="Bacteria"/>
</dbReference>
<sequence>MKNTTEILDYYINKTKFNGNIMIADGRKVLYIGSFGETFNPGEKQELNRNSVFELASVSKPFTAFAMLKVLDVYHLSLHTDIRYFLPGFPYKDITLFHLLNHTSGLPDYMELFEKHWDKTKIADNQDVLAMLSKYHPKIYFQPGGQWDYSNTGYVLLAVILEKITGFSFPEVLQKYIFRPLGMENTQVYNRRKHPHHIIPDYAFGVQKNPENNKFMLPDDIEGEEYVYYLDGIQGDGTVNSTLDDLLIWNNAILEQYHIHEKHLDIMFEPTILSRDRKFPYGLGWEIDEQRNNVGKVVYHTGSWPGYFTCNSVYLEKGISIILLSNKPDSEEDTEEKILQTLEDVIFNKEITIPLHY</sequence>
<dbReference type="InterPro" id="IPR012338">
    <property type="entry name" value="Beta-lactam/transpept-like"/>
</dbReference>
<dbReference type="InterPro" id="IPR001466">
    <property type="entry name" value="Beta-lactam-related"/>
</dbReference>
<dbReference type="InterPro" id="IPR050491">
    <property type="entry name" value="AmpC-like"/>
</dbReference>